<evidence type="ECO:0000313" key="1">
    <source>
        <dbReference type="EMBL" id="GAG10308.1"/>
    </source>
</evidence>
<gene>
    <name evidence="1" type="ORF">S01H1_39097</name>
</gene>
<organism evidence="1">
    <name type="scientific">marine sediment metagenome</name>
    <dbReference type="NCBI Taxonomy" id="412755"/>
    <lineage>
        <taxon>unclassified sequences</taxon>
        <taxon>metagenomes</taxon>
        <taxon>ecological metagenomes</taxon>
    </lineage>
</organism>
<reference evidence="1" key="1">
    <citation type="journal article" date="2014" name="Front. Microbiol.">
        <title>High frequency of phylogenetically diverse reductive dehalogenase-homologous genes in deep subseafloor sedimentary metagenomes.</title>
        <authorList>
            <person name="Kawai M."/>
            <person name="Futagami T."/>
            <person name="Toyoda A."/>
            <person name="Takaki Y."/>
            <person name="Nishi S."/>
            <person name="Hori S."/>
            <person name="Arai W."/>
            <person name="Tsubouchi T."/>
            <person name="Morono Y."/>
            <person name="Uchiyama I."/>
            <person name="Ito T."/>
            <person name="Fujiyama A."/>
            <person name="Inagaki F."/>
            <person name="Takami H."/>
        </authorList>
    </citation>
    <scope>NUCLEOTIDE SEQUENCE</scope>
    <source>
        <strain evidence="1">Expedition CK06-06</strain>
    </source>
</reference>
<accession>X0VCT6</accession>
<sequence length="88" mass="10049">MDLFEDSSKRDPINPFVQLLWEKGDAFEQEVIEGLQVPFVNLRPFSDQEREQLTKEAISRGDNLIYGGRISADELLGDPDLLRRKEGG</sequence>
<feature type="non-terminal residue" evidence="1">
    <location>
        <position position="88"/>
    </location>
</feature>
<name>X0VCT6_9ZZZZ</name>
<proteinExistence type="predicted"/>
<dbReference type="AlphaFoldDB" id="X0VCT6"/>
<comment type="caution">
    <text evidence="1">The sequence shown here is derived from an EMBL/GenBank/DDBJ whole genome shotgun (WGS) entry which is preliminary data.</text>
</comment>
<dbReference type="EMBL" id="BARS01024645">
    <property type="protein sequence ID" value="GAG10308.1"/>
    <property type="molecule type" value="Genomic_DNA"/>
</dbReference>
<protein>
    <submittedName>
        <fullName evidence="1">Uncharacterized protein</fullName>
    </submittedName>
</protein>